<evidence type="ECO:0000313" key="3">
    <source>
        <dbReference type="Proteomes" id="UP000280825"/>
    </source>
</evidence>
<accession>A0A432CMN3</accession>
<dbReference type="EMBL" id="RYDJ01000007">
    <property type="protein sequence ID" value="RTZ04884.1"/>
    <property type="molecule type" value="Genomic_DNA"/>
</dbReference>
<comment type="caution">
    <text evidence="2">The sequence shown here is derived from an EMBL/GenBank/DDBJ whole genome shotgun (WGS) entry which is preliminary data.</text>
</comment>
<name>A0A432CMN3_9FLAO</name>
<dbReference type="Proteomes" id="UP000280825">
    <property type="component" value="Unassembled WGS sequence"/>
</dbReference>
<dbReference type="RefSeq" id="WP_126462319.1">
    <property type="nucleotide sequence ID" value="NZ_RYDJ01000007.1"/>
</dbReference>
<keyword evidence="3" id="KW-1185">Reference proteome</keyword>
<protein>
    <submittedName>
        <fullName evidence="2">Uncharacterized protein</fullName>
    </submittedName>
</protein>
<reference evidence="2 3" key="1">
    <citation type="submission" date="2018-12" db="EMBL/GenBank/DDBJ databases">
        <title>Flavobacterium sp. nov., isolated from glacier ice.</title>
        <authorList>
            <person name="Liu Q."/>
            <person name="Xin Y.-H."/>
        </authorList>
    </citation>
    <scope>NUCLEOTIDE SEQUENCE [LARGE SCALE GENOMIC DNA]</scope>
    <source>
        <strain evidence="2 3">RB1N8</strain>
    </source>
</reference>
<proteinExistence type="predicted"/>
<dbReference type="AlphaFoldDB" id="A0A432CMN3"/>
<evidence type="ECO:0000313" key="2">
    <source>
        <dbReference type="EMBL" id="RTZ04884.1"/>
    </source>
</evidence>
<evidence type="ECO:0000256" key="1">
    <source>
        <dbReference type="SAM" id="Coils"/>
    </source>
</evidence>
<keyword evidence="1" id="KW-0175">Coiled coil</keyword>
<sequence length="209" mass="24017">MNTQPELNIDGFFDNIITSYESRIQKIQTVFQSSENITESSYSLFGNVNNSLNELTKEIEILNSRLSETLAKNGSLRKKDYNTIMSCIFDIIDEKRSEAESQFLNFVETQKETAQSLKNGLLGLKDITSPDALERISIIKEQLSQIPKLQEMRKEKVMKTFLNFQKIHNSMIECLENLLKKGDNILVKDIKKVKDQIIKENQGLMSSIQ</sequence>
<organism evidence="2 3">
    <name type="scientific">Flavobacterium bomense</name>
    <dbReference type="NCBI Taxonomy" id="2497483"/>
    <lineage>
        <taxon>Bacteria</taxon>
        <taxon>Pseudomonadati</taxon>
        <taxon>Bacteroidota</taxon>
        <taxon>Flavobacteriia</taxon>
        <taxon>Flavobacteriales</taxon>
        <taxon>Flavobacteriaceae</taxon>
        <taxon>Flavobacterium</taxon>
    </lineage>
</organism>
<gene>
    <name evidence="2" type="ORF">EKL98_08055</name>
</gene>
<feature type="coiled-coil region" evidence="1">
    <location>
        <begin position="45"/>
        <end position="72"/>
    </location>
</feature>